<dbReference type="eggNOG" id="ENOG502RZU5">
    <property type="taxonomic scope" value="Eukaryota"/>
</dbReference>
<dbReference type="InterPro" id="IPR052138">
    <property type="entry name" value="GATA_ZnFinger_Domain"/>
</dbReference>
<evidence type="ECO:0000259" key="6">
    <source>
        <dbReference type="PROSITE" id="PS50114"/>
    </source>
</evidence>
<dbReference type="PANTHER" id="PTHR47255">
    <property type="entry name" value="GATA TRANSCRIPTION FACTOR 22-RELATED"/>
    <property type="match status" value="1"/>
</dbReference>
<dbReference type="SMR" id="A0A0L0SWT4"/>
<dbReference type="GO" id="GO:0006355">
    <property type="term" value="P:regulation of DNA-templated transcription"/>
    <property type="evidence" value="ECO:0007669"/>
    <property type="project" value="InterPro"/>
</dbReference>
<accession>A0A0L0SWT4</accession>
<dbReference type="AlphaFoldDB" id="A0A0L0SWT4"/>
<organism evidence="7 8">
    <name type="scientific">Allomyces macrogynus (strain ATCC 38327)</name>
    <name type="common">Allomyces javanicus var. macrogynus</name>
    <dbReference type="NCBI Taxonomy" id="578462"/>
    <lineage>
        <taxon>Eukaryota</taxon>
        <taxon>Fungi</taxon>
        <taxon>Fungi incertae sedis</taxon>
        <taxon>Blastocladiomycota</taxon>
        <taxon>Blastocladiomycetes</taxon>
        <taxon>Blastocladiales</taxon>
        <taxon>Blastocladiaceae</taxon>
        <taxon>Allomyces</taxon>
    </lineage>
</organism>
<keyword evidence="8" id="KW-1185">Reference proteome</keyword>
<dbReference type="OMA" id="WEDMSHE"/>
<dbReference type="PANTHER" id="PTHR47255:SF4">
    <property type="entry name" value="GATA ZINC FINGER DOMAIN-CONTAINING PROTEIN 12"/>
    <property type="match status" value="1"/>
</dbReference>
<protein>
    <recommendedName>
        <fullName evidence="6">GATA-type domain-containing protein</fullName>
    </recommendedName>
</protein>
<feature type="domain" description="GATA-type" evidence="6">
    <location>
        <begin position="147"/>
        <end position="180"/>
    </location>
</feature>
<keyword evidence="2 4" id="KW-0863">Zinc-finger</keyword>
<feature type="region of interest" description="Disordered" evidence="5">
    <location>
        <begin position="220"/>
        <end position="252"/>
    </location>
</feature>
<evidence type="ECO:0000256" key="4">
    <source>
        <dbReference type="PROSITE-ProRule" id="PRU00094"/>
    </source>
</evidence>
<dbReference type="OrthoDB" id="2162994at2759"/>
<dbReference type="SUPFAM" id="SSF57716">
    <property type="entry name" value="Glucocorticoid receptor-like (DNA-binding domain)"/>
    <property type="match status" value="1"/>
</dbReference>
<evidence type="ECO:0000313" key="7">
    <source>
        <dbReference type="EMBL" id="KNE66819.1"/>
    </source>
</evidence>
<dbReference type="CDD" id="cd00202">
    <property type="entry name" value="ZnF_GATA"/>
    <property type="match status" value="1"/>
</dbReference>
<feature type="region of interest" description="Disordered" evidence="5">
    <location>
        <begin position="62"/>
        <end position="99"/>
    </location>
</feature>
<dbReference type="EMBL" id="GG745351">
    <property type="protein sequence ID" value="KNE66819.1"/>
    <property type="molecule type" value="Genomic_DNA"/>
</dbReference>
<dbReference type="PROSITE" id="PS00344">
    <property type="entry name" value="GATA_ZN_FINGER_1"/>
    <property type="match status" value="1"/>
</dbReference>
<dbReference type="InterPro" id="IPR013088">
    <property type="entry name" value="Znf_NHR/GATA"/>
</dbReference>
<evidence type="ECO:0000313" key="8">
    <source>
        <dbReference type="Proteomes" id="UP000054350"/>
    </source>
</evidence>
<sequence length="349" mass="35801">MLVQPADALLEELLDLQLANVMLRDRLVHAYAKRHRPIGDLSVLREMLVDPARILHQVANDEDAMDVDAPPPTPFEDPPAVDTDGGDGNAPLPSPTTAASTAAHFLPTAGHGSGLAGVITPSDLVDANLMASRRQPVKTRRVPRKRPADGYVCMDCGTTSSPEWRRGPTGEKCLCNACGIRFAKRKKNVEDAAATTTTPASPAATAAAAAAAVAAAGRTRARTSAAIRARSRGRSSARTRASDAPVTPTRESPVVTAAAAAAAVSSPLAAPMSTELLPLETAPPSTSAALSAPSAHAAIAAAWPTAPVTTAAAAADMRDFPAALDDDAWSAMIAAAAASAMFAAFDERG</sequence>
<keyword evidence="1" id="KW-0479">Metal-binding</keyword>
<keyword evidence="3" id="KW-0862">Zinc</keyword>
<dbReference type="Gene3D" id="3.30.50.10">
    <property type="entry name" value="Erythroid Transcription Factor GATA-1, subunit A"/>
    <property type="match status" value="1"/>
</dbReference>
<evidence type="ECO:0000256" key="5">
    <source>
        <dbReference type="SAM" id="MobiDB-lite"/>
    </source>
</evidence>
<dbReference type="SMART" id="SM00401">
    <property type="entry name" value="ZnF_GATA"/>
    <property type="match status" value="1"/>
</dbReference>
<dbReference type="PROSITE" id="PS50114">
    <property type="entry name" value="GATA_ZN_FINGER_2"/>
    <property type="match status" value="1"/>
</dbReference>
<reference evidence="7 8" key="1">
    <citation type="submission" date="2009-11" db="EMBL/GenBank/DDBJ databases">
        <title>Annotation of Allomyces macrogynus ATCC 38327.</title>
        <authorList>
            <consortium name="The Broad Institute Genome Sequencing Platform"/>
            <person name="Russ C."/>
            <person name="Cuomo C."/>
            <person name="Burger G."/>
            <person name="Gray M.W."/>
            <person name="Holland P.W.H."/>
            <person name="King N."/>
            <person name="Lang F.B.F."/>
            <person name="Roger A.J."/>
            <person name="Ruiz-Trillo I."/>
            <person name="Young S.K."/>
            <person name="Zeng Q."/>
            <person name="Gargeya S."/>
            <person name="Fitzgerald M."/>
            <person name="Haas B."/>
            <person name="Abouelleil A."/>
            <person name="Alvarado L."/>
            <person name="Arachchi H.M."/>
            <person name="Berlin A."/>
            <person name="Chapman S.B."/>
            <person name="Gearin G."/>
            <person name="Goldberg J."/>
            <person name="Griggs A."/>
            <person name="Gujja S."/>
            <person name="Hansen M."/>
            <person name="Heiman D."/>
            <person name="Howarth C."/>
            <person name="Larimer J."/>
            <person name="Lui A."/>
            <person name="MacDonald P.J.P."/>
            <person name="McCowen C."/>
            <person name="Montmayeur A."/>
            <person name="Murphy C."/>
            <person name="Neiman D."/>
            <person name="Pearson M."/>
            <person name="Priest M."/>
            <person name="Roberts A."/>
            <person name="Saif S."/>
            <person name="Shea T."/>
            <person name="Sisk P."/>
            <person name="Stolte C."/>
            <person name="Sykes S."/>
            <person name="Wortman J."/>
            <person name="Nusbaum C."/>
            <person name="Birren B."/>
        </authorList>
    </citation>
    <scope>NUCLEOTIDE SEQUENCE [LARGE SCALE GENOMIC DNA]</scope>
    <source>
        <strain evidence="7 8">ATCC 38327</strain>
    </source>
</reference>
<dbReference type="InterPro" id="IPR000679">
    <property type="entry name" value="Znf_GATA"/>
</dbReference>
<evidence type="ECO:0000256" key="1">
    <source>
        <dbReference type="ARBA" id="ARBA00022723"/>
    </source>
</evidence>
<dbReference type="STRING" id="578462.A0A0L0SWT4"/>
<reference evidence="8" key="2">
    <citation type="submission" date="2009-11" db="EMBL/GenBank/DDBJ databases">
        <title>The Genome Sequence of Allomyces macrogynus strain ATCC 38327.</title>
        <authorList>
            <consortium name="The Broad Institute Genome Sequencing Platform"/>
            <person name="Russ C."/>
            <person name="Cuomo C."/>
            <person name="Shea T."/>
            <person name="Young S.K."/>
            <person name="Zeng Q."/>
            <person name="Koehrsen M."/>
            <person name="Haas B."/>
            <person name="Borodovsky M."/>
            <person name="Guigo R."/>
            <person name="Alvarado L."/>
            <person name="Berlin A."/>
            <person name="Borenstein D."/>
            <person name="Chen Z."/>
            <person name="Engels R."/>
            <person name="Freedman E."/>
            <person name="Gellesch M."/>
            <person name="Goldberg J."/>
            <person name="Griggs A."/>
            <person name="Gujja S."/>
            <person name="Heiman D."/>
            <person name="Hepburn T."/>
            <person name="Howarth C."/>
            <person name="Jen D."/>
            <person name="Larson L."/>
            <person name="Lewis B."/>
            <person name="Mehta T."/>
            <person name="Park D."/>
            <person name="Pearson M."/>
            <person name="Roberts A."/>
            <person name="Saif S."/>
            <person name="Shenoy N."/>
            <person name="Sisk P."/>
            <person name="Stolte C."/>
            <person name="Sykes S."/>
            <person name="Walk T."/>
            <person name="White J."/>
            <person name="Yandava C."/>
            <person name="Burger G."/>
            <person name="Gray M.W."/>
            <person name="Holland P.W.H."/>
            <person name="King N."/>
            <person name="Lang F.B.F."/>
            <person name="Roger A.J."/>
            <person name="Ruiz-Trillo I."/>
            <person name="Lander E."/>
            <person name="Nusbaum C."/>
        </authorList>
    </citation>
    <scope>NUCLEOTIDE SEQUENCE [LARGE SCALE GENOMIC DNA]</scope>
    <source>
        <strain evidence="8">ATCC 38327</strain>
    </source>
</reference>
<dbReference type="GO" id="GO:0043565">
    <property type="term" value="F:sequence-specific DNA binding"/>
    <property type="evidence" value="ECO:0007669"/>
    <property type="project" value="InterPro"/>
</dbReference>
<evidence type="ECO:0000256" key="2">
    <source>
        <dbReference type="ARBA" id="ARBA00022771"/>
    </source>
</evidence>
<gene>
    <name evidence="7" type="ORF">AMAG_19529</name>
</gene>
<dbReference type="Proteomes" id="UP000054350">
    <property type="component" value="Unassembled WGS sequence"/>
</dbReference>
<evidence type="ECO:0000256" key="3">
    <source>
        <dbReference type="ARBA" id="ARBA00022833"/>
    </source>
</evidence>
<dbReference type="VEuPathDB" id="FungiDB:AMAG_19529"/>
<dbReference type="Pfam" id="PF00320">
    <property type="entry name" value="GATA"/>
    <property type="match status" value="1"/>
</dbReference>
<proteinExistence type="predicted"/>
<dbReference type="GO" id="GO:0008270">
    <property type="term" value="F:zinc ion binding"/>
    <property type="evidence" value="ECO:0007669"/>
    <property type="project" value="UniProtKB-KW"/>
</dbReference>
<name>A0A0L0SWT4_ALLM3</name>